<dbReference type="RefSeq" id="WP_404630086.1">
    <property type="nucleotide sequence ID" value="NZ_JADIKM010000001.1"/>
</dbReference>
<dbReference type="Proteomes" id="UP001620460">
    <property type="component" value="Unassembled WGS sequence"/>
</dbReference>
<dbReference type="SUPFAM" id="SSF53448">
    <property type="entry name" value="Nucleotide-diphospho-sugar transferases"/>
    <property type="match status" value="1"/>
</dbReference>
<keyword evidence="4" id="KW-1185">Reference proteome</keyword>
<dbReference type="EMBL" id="JADIKM010000001">
    <property type="protein sequence ID" value="MFK2902972.1"/>
    <property type="molecule type" value="Genomic_DNA"/>
</dbReference>
<dbReference type="InterPro" id="IPR001173">
    <property type="entry name" value="Glyco_trans_2-like"/>
</dbReference>
<evidence type="ECO:0000256" key="1">
    <source>
        <dbReference type="SAM" id="MobiDB-lite"/>
    </source>
</evidence>
<dbReference type="InterPro" id="IPR029044">
    <property type="entry name" value="Nucleotide-diphossugar_trans"/>
</dbReference>
<reference evidence="3 4" key="1">
    <citation type="submission" date="2020-10" db="EMBL/GenBank/DDBJ databases">
        <title>Phylogeny of dyella-like bacteria.</title>
        <authorList>
            <person name="Fu J."/>
        </authorList>
    </citation>
    <scope>NUCLEOTIDE SEQUENCE [LARGE SCALE GENOMIC DNA]</scope>
    <source>
        <strain evidence="3 4">Gsoil3046</strain>
    </source>
</reference>
<dbReference type="PANTHER" id="PTHR22916">
    <property type="entry name" value="GLYCOSYLTRANSFERASE"/>
    <property type="match status" value="1"/>
</dbReference>
<evidence type="ECO:0000313" key="4">
    <source>
        <dbReference type="Proteomes" id="UP001620460"/>
    </source>
</evidence>
<feature type="region of interest" description="Disordered" evidence="1">
    <location>
        <begin position="1"/>
        <end position="22"/>
    </location>
</feature>
<organism evidence="3 4">
    <name type="scientific">Dyella ginsengisoli</name>
    <dbReference type="NCBI Taxonomy" id="363848"/>
    <lineage>
        <taxon>Bacteria</taxon>
        <taxon>Pseudomonadati</taxon>
        <taxon>Pseudomonadota</taxon>
        <taxon>Gammaproteobacteria</taxon>
        <taxon>Lysobacterales</taxon>
        <taxon>Rhodanobacteraceae</taxon>
        <taxon>Dyella</taxon>
    </lineage>
</organism>
<protein>
    <submittedName>
        <fullName evidence="3">Glycosyltransferase family 2 protein</fullName>
    </submittedName>
</protein>
<accession>A0ABW8JPC8</accession>
<name>A0ABW8JPC8_9GAMM</name>
<dbReference type="Pfam" id="PF00535">
    <property type="entry name" value="Glycos_transf_2"/>
    <property type="match status" value="1"/>
</dbReference>
<evidence type="ECO:0000259" key="2">
    <source>
        <dbReference type="Pfam" id="PF00535"/>
    </source>
</evidence>
<proteinExistence type="predicted"/>
<gene>
    <name evidence="3" type="ORF">ISP17_03280</name>
</gene>
<dbReference type="Gene3D" id="3.90.550.10">
    <property type="entry name" value="Spore Coat Polysaccharide Biosynthesis Protein SpsA, Chain A"/>
    <property type="match status" value="1"/>
</dbReference>
<feature type="domain" description="Glycosyltransferase 2-like" evidence="2">
    <location>
        <begin position="35"/>
        <end position="139"/>
    </location>
</feature>
<sequence length="323" mass="36170">MKSAPPEGSPHGHLQYKADPAHGAAPGLEGRIALTIFTPTYNRAALLTRLFRSIAQQAHPGTPVEWLVIDDGSSDDTPAHLAAFAEERPDLVRHLRVPNGGKHRAINHAARAARGEWVLIVDSDDLLGAGALADILRTLGHWHPRDHVGVLRGLRRFPAIRQGQPHFRVPRNPGSHAEWISAQRGFDTVEVIRRTALLAHPFPEHAGERFMAESWLWHALDASHEVHFLDRAWVDGFYQEGGLTARSRSLRVHAPLGAMDVYTAIYRSGARWTIRARAAANWWRYRFHARSRHAGGDGRPAIPGWFAPVGWLMNWNDRLHLET</sequence>
<comment type="caution">
    <text evidence="3">The sequence shown here is derived from an EMBL/GenBank/DDBJ whole genome shotgun (WGS) entry which is preliminary data.</text>
</comment>
<evidence type="ECO:0000313" key="3">
    <source>
        <dbReference type="EMBL" id="MFK2902972.1"/>
    </source>
</evidence>
<dbReference type="CDD" id="cd00761">
    <property type="entry name" value="Glyco_tranf_GTA_type"/>
    <property type="match status" value="1"/>
</dbReference>